<accession>A0A8E7AYV7</accession>
<sequence length="275" mass="31961">MNQESDKKFECIKGIMAFVDFLGLSNFLKVNTPMSNADNEKIDRLNAQIHFFESSLGHHGRFAEQTEKYQLKYDGGVWGAISYSDNASIFISGEGSENPNLTLTNLFEILLAQLAYSQYESASDWKYDGFENFLIRGGITYGYGYIGKNIVTGPAHLHAYNIEQSDPYPRIVIDKKIFDNIDITRLEKNFIIRDFYGTFFVDYLKAFNPDLLYCLEHVRDFILENLKSTKGSILQKYQWTARYFNYHCHRSNLNDLLIPEFEDYDKCFTKDFNVV</sequence>
<dbReference type="KEGG" id="mrtj:KHC33_11300"/>
<keyword evidence="2" id="KW-1185">Reference proteome</keyword>
<name>A0A8E7AYV7_9EURY</name>
<dbReference type="Proteomes" id="UP000680656">
    <property type="component" value="Chromosome"/>
</dbReference>
<dbReference type="GeneID" id="65097778"/>
<dbReference type="RefSeq" id="WP_214418740.1">
    <property type="nucleotide sequence ID" value="NZ_CP075546.1"/>
</dbReference>
<evidence type="ECO:0000313" key="2">
    <source>
        <dbReference type="Proteomes" id="UP000680656"/>
    </source>
</evidence>
<organism evidence="1 2">
    <name type="scientific">Methanospirillum purgamenti</name>
    <dbReference type="NCBI Taxonomy" id="2834276"/>
    <lineage>
        <taxon>Archaea</taxon>
        <taxon>Methanobacteriati</taxon>
        <taxon>Methanobacteriota</taxon>
        <taxon>Stenosarchaea group</taxon>
        <taxon>Methanomicrobia</taxon>
        <taxon>Methanomicrobiales</taxon>
        <taxon>Methanospirillaceae</taxon>
        <taxon>Methanospirillum</taxon>
    </lineage>
</organism>
<proteinExistence type="predicted"/>
<dbReference type="EMBL" id="CP075546">
    <property type="protein sequence ID" value="QVV87923.1"/>
    <property type="molecule type" value="Genomic_DNA"/>
</dbReference>
<reference evidence="1 2" key="1">
    <citation type="submission" date="2021-05" db="EMBL/GenBank/DDBJ databases">
        <title>A novel Methanospirillum isolate from a pyrite-forming mixed culture.</title>
        <authorList>
            <person name="Bunk B."/>
            <person name="Sproer C."/>
            <person name="Spring S."/>
            <person name="Pester M."/>
        </authorList>
    </citation>
    <scope>NUCLEOTIDE SEQUENCE [LARGE SCALE GENOMIC DNA]</scope>
    <source>
        <strain evidence="1 2">J.3.6.1-F.2.7.3</strain>
    </source>
</reference>
<dbReference type="AlphaFoldDB" id="A0A8E7AYV7"/>
<protein>
    <submittedName>
        <fullName evidence="1">Uncharacterized protein</fullName>
    </submittedName>
</protein>
<evidence type="ECO:0000313" key="1">
    <source>
        <dbReference type="EMBL" id="QVV87923.1"/>
    </source>
</evidence>
<gene>
    <name evidence="1" type="ORF">KHC33_11300</name>
</gene>